<evidence type="ECO:0000256" key="10">
    <source>
        <dbReference type="PROSITE-ProRule" id="PRU00169"/>
    </source>
</evidence>
<keyword evidence="14" id="KW-1185">Reference proteome</keyword>
<dbReference type="SUPFAM" id="SSF46689">
    <property type="entry name" value="Homeodomain-like"/>
    <property type="match status" value="1"/>
</dbReference>
<gene>
    <name evidence="13" type="ORF">DSM106044_01507</name>
</gene>
<comment type="subcellular location">
    <subcellularLocation>
        <location evidence="1">Cytoplasm</location>
    </subcellularLocation>
</comment>
<feature type="domain" description="HTH araC/xylS-type" evidence="11">
    <location>
        <begin position="430"/>
        <end position="529"/>
    </location>
</feature>
<evidence type="ECO:0000256" key="9">
    <source>
        <dbReference type="ARBA" id="ARBA00024867"/>
    </source>
</evidence>
<protein>
    <recommendedName>
        <fullName evidence="2">Stage 0 sporulation protein A homolog</fullName>
    </recommendedName>
</protein>
<dbReference type="EMBL" id="QGQD01000036">
    <property type="protein sequence ID" value="TLD01528.1"/>
    <property type="molecule type" value="Genomic_DNA"/>
</dbReference>
<organism evidence="13 14">
    <name type="scientific">Robinsoniella peoriensis</name>
    <dbReference type="NCBI Taxonomy" id="180332"/>
    <lineage>
        <taxon>Bacteria</taxon>
        <taxon>Bacillati</taxon>
        <taxon>Bacillota</taxon>
        <taxon>Clostridia</taxon>
        <taxon>Lachnospirales</taxon>
        <taxon>Lachnospiraceae</taxon>
        <taxon>Robinsoniella</taxon>
    </lineage>
</organism>
<dbReference type="GO" id="GO:0005737">
    <property type="term" value="C:cytoplasm"/>
    <property type="evidence" value="ECO:0007669"/>
    <property type="project" value="UniProtKB-SubCell"/>
</dbReference>
<dbReference type="PROSITE" id="PS50110">
    <property type="entry name" value="RESPONSE_REGULATORY"/>
    <property type="match status" value="1"/>
</dbReference>
<dbReference type="Pfam" id="PF00072">
    <property type="entry name" value="Response_reg"/>
    <property type="match status" value="1"/>
</dbReference>
<keyword evidence="5" id="KW-0902">Two-component regulatory system</keyword>
<keyword evidence="4 10" id="KW-0597">Phosphoprotein</keyword>
<proteinExistence type="predicted"/>
<keyword evidence="8" id="KW-0804">Transcription</keyword>
<evidence type="ECO:0000259" key="11">
    <source>
        <dbReference type="PROSITE" id="PS01124"/>
    </source>
</evidence>
<dbReference type="GO" id="GO:0003700">
    <property type="term" value="F:DNA-binding transcription factor activity"/>
    <property type="evidence" value="ECO:0007669"/>
    <property type="project" value="InterPro"/>
</dbReference>
<feature type="modified residue" description="4-aspartylphosphate" evidence="10">
    <location>
        <position position="55"/>
    </location>
</feature>
<reference evidence="13 14" key="1">
    <citation type="journal article" date="2019" name="Anaerobe">
        <title>Detection of Robinsoniella peoriensis in multiple bone samples of a trauma patient.</title>
        <authorList>
            <person name="Schrottner P."/>
            <person name="Hartwich K."/>
            <person name="Bunk B."/>
            <person name="Schober I."/>
            <person name="Helbig S."/>
            <person name="Rudolph W.W."/>
            <person name="Gunzer F."/>
        </authorList>
    </citation>
    <scope>NUCLEOTIDE SEQUENCE [LARGE SCALE GENOMIC DNA]</scope>
    <source>
        <strain evidence="13 14">DSM 106044</strain>
    </source>
</reference>
<dbReference type="InterPro" id="IPR011006">
    <property type="entry name" value="CheY-like_superfamily"/>
</dbReference>
<dbReference type="AlphaFoldDB" id="A0A4V6HS46"/>
<keyword evidence="6" id="KW-0805">Transcription regulation</keyword>
<evidence type="ECO:0000256" key="7">
    <source>
        <dbReference type="ARBA" id="ARBA00023125"/>
    </source>
</evidence>
<dbReference type="PANTHER" id="PTHR42713:SF3">
    <property type="entry name" value="TRANSCRIPTIONAL REGULATORY PROTEIN HPTR"/>
    <property type="match status" value="1"/>
</dbReference>
<keyword evidence="3" id="KW-0963">Cytoplasm</keyword>
<dbReference type="Gene3D" id="1.10.10.60">
    <property type="entry name" value="Homeodomain-like"/>
    <property type="match status" value="2"/>
</dbReference>
<dbReference type="InterPro" id="IPR051552">
    <property type="entry name" value="HptR"/>
</dbReference>
<dbReference type="Gene3D" id="3.40.50.2300">
    <property type="match status" value="1"/>
</dbReference>
<dbReference type="PANTHER" id="PTHR42713">
    <property type="entry name" value="HISTIDINE KINASE-RELATED"/>
    <property type="match status" value="1"/>
</dbReference>
<dbReference type="PROSITE" id="PS01124">
    <property type="entry name" value="HTH_ARAC_FAMILY_2"/>
    <property type="match status" value="1"/>
</dbReference>
<dbReference type="STRING" id="180332.GCA_000797495_04779"/>
<dbReference type="InterPro" id="IPR041522">
    <property type="entry name" value="CdaR_GGDEF"/>
</dbReference>
<accession>A0A4V6HS46</accession>
<evidence type="ECO:0000256" key="1">
    <source>
        <dbReference type="ARBA" id="ARBA00004496"/>
    </source>
</evidence>
<dbReference type="Proteomes" id="UP000306509">
    <property type="component" value="Unassembled WGS sequence"/>
</dbReference>
<sequence>MYTLLIVDDEPLVRNAISTIIDWDSIGFTTIYQAEDGLEALEICRKHQIHLVLTDIVMPFMDGLELSKALSEEFPDIHVVVLTGHEDFEYAKQSVDLGVKNYILKPVGASTLYSKMKEICKKLNIEASQKQYIAKMKLQIHQSMPALQEKFLYTMVCTQYGQSDHLEDRIRSLEIPLDSQQYMVGIVEADLTKAENSDIELFVFTEKNITQDCIGSQHCIFDDNNNKVIIVFNLDSFGDDGHFIAYSTLQVIQKAVTAVLKVNTTCALGSEVRKLKDLYHSYHEASTALDCKYSLGANKVYDISDLDYIEKAFFYPFEGIKDLIYSIKFLQKEDIEKSMAGIYDDLLCSKNLSSSNIKMVFIEMITSLLKELSGVRQVSKDVWGEGFALYNELEDMSSSEEILKKLLSFSIKVSRELQQLQSNSGQMIIQNAKDYIGSHYGEEELSLSTVAEHVSVSTGYLSGLFKKEAKINFVEYLTNIRMEKAMELIRNTDKKTYEIAYETGFSNPHYFSVSFKKYCGMSPSDFRSKHR</sequence>
<evidence type="ECO:0000256" key="5">
    <source>
        <dbReference type="ARBA" id="ARBA00023012"/>
    </source>
</evidence>
<comment type="caution">
    <text evidence="13">The sequence shown here is derived from an EMBL/GenBank/DDBJ whole genome shotgun (WGS) entry which is preliminary data.</text>
</comment>
<keyword evidence="7" id="KW-0238">DNA-binding</keyword>
<dbReference type="InterPro" id="IPR020449">
    <property type="entry name" value="Tscrpt_reg_AraC-type_HTH"/>
</dbReference>
<dbReference type="SUPFAM" id="SSF52172">
    <property type="entry name" value="CheY-like"/>
    <property type="match status" value="1"/>
</dbReference>
<evidence type="ECO:0000256" key="2">
    <source>
        <dbReference type="ARBA" id="ARBA00018672"/>
    </source>
</evidence>
<feature type="domain" description="Response regulatory" evidence="12">
    <location>
        <begin position="3"/>
        <end position="120"/>
    </location>
</feature>
<dbReference type="CDD" id="cd17536">
    <property type="entry name" value="REC_YesN-like"/>
    <property type="match status" value="1"/>
</dbReference>
<evidence type="ECO:0000259" key="12">
    <source>
        <dbReference type="PROSITE" id="PS50110"/>
    </source>
</evidence>
<evidence type="ECO:0000256" key="6">
    <source>
        <dbReference type="ARBA" id="ARBA00023015"/>
    </source>
</evidence>
<evidence type="ECO:0000256" key="3">
    <source>
        <dbReference type="ARBA" id="ARBA00022490"/>
    </source>
</evidence>
<evidence type="ECO:0000313" key="13">
    <source>
        <dbReference type="EMBL" id="TLD01528.1"/>
    </source>
</evidence>
<evidence type="ECO:0000256" key="4">
    <source>
        <dbReference type="ARBA" id="ARBA00022553"/>
    </source>
</evidence>
<dbReference type="SMART" id="SM00448">
    <property type="entry name" value="REC"/>
    <property type="match status" value="1"/>
</dbReference>
<dbReference type="InterPro" id="IPR018060">
    <property type="entry name" value="HTH_AraC"/>
</dbReference>
<name>A0A4V6HS46_9FIRM</name>
<dbReference type="GO" id="GO:0043565">
    <property type="term" value="F:sequence-specific DNA binding"/>
    <property type="evidence" value="ECO:0007669"/>
    <property type="project" value="InterPro"/>
</dbReference>
<dbReference type="Pfam" id="PF17853">
    <property type="entry name" value="GGDEF_2"/>
    <property type="match status" value="1"/>
</dbReference>
<dbReference type="SMART" id="SM00342">
    <property type="entry name" value="HTH_ARAC"/>
    <property type="match status" value="1"/>
</dbReference>
<evidence type="ECO:0000313" key="14">
    <source>
        <dbReference type="Proteomes" id="UP000306509"/>
    </source>
</evidence>
<dbReference type="Pfam" id="PF12833">
    <property type="entry name" value="HTH_18"/>
    <property type="match status" value="1"/>
</dbReference>
<evidence type="ECO:0000256" key="8">
    <source>
        <dbReference type="ARBA" id="ARBA00023163"/>
    </source>
</evidence>
<dbReference type="GO" id="GO:0000160">
    <property type="term" value="P:phosphorelay signal transduction system"/>
    <property type="evidence" value="ECO:0007669"/>
    <property type="project" value="UniProtKB-KW"/>
</dbReference>
<dbReference type="InterPro" id="IPR009057">
    <property type="entry name" value="Homeodomain-like_sf"/>
</dbReference>
<dbReference type="InterPro" id="IPR001789">
    <property type="entry name" value="Sig_transdc_resp-reg_receiver"/>
</dbReference>
<dbReference type="PRINTS" id="PR00032">
    <property type="entry name" value="HTHARAC"/>
</dbReference>
<comment type="function">
    <text evidence="9">May play the central regulatory role in sporulation. It may be an element of the effector pathway responsible for the activation of sporulation genes in response to nutritional stress. Spo0A may act in concert with spo0H (a sigma factor) to control the expression of some genes that are critical to the sporulation process.</text>
</comment>
<dbReference type="RefSeq" id="WP_027295966.1">
    <property type="nucleotide sequence ID" value="NZ_JBHTNY010000012.1"/>
</dbReference>